<gene>
    <name evidence="2" type="ORF">ACFSBH_11260</name>
</gene>
<name>A0ABW4HSU7_9BACI</name>
<dbReference type="SUPFAM" id="SSF51658">
    <property type="entry name" value="Xylose isomerase-like"/>
    <property type="match status" value="1"/>
</dbReference>
<dbReference type="InterPro" id="IPR050312">
    <property type="entry name" value="IolE/XylAMocC-like"/>
</dbReference>
<organism evidence="2 3">
    <name type="scientific">Oceanobacillus luteolus</name>
    <dbReference type="NCBI Taxonomy" id="1274358"/>
    <lineage>
        <taxon>Bacteria</taxon>
        <taxon>Bacillati</taxon>
        <taxon>Bacillota</taxon>
        <taxon>Bacilli</taxon>
        <taxon>Bacillales</taxon>
        <taxon>Bacillaceae</taxon>
        <taxon>Oceanobacillus</taxon>
    </lineage>
</organism>
<evidence type="ECO:0000259" key="1">
    <source>
        <dbReference type="Pfam" id="PF01261"/>
    </source>
</evidence>
<evidence type="ECO:0000313" key="3">
    <source>
        <dbReference type="Proteomes" id="UP001597221"/>
    </source>
</evidence>
<protein>
    <submittedName>
        <fullName evidence="2">Sugar phosphate isomerase/epimerase family protein</fullName>
    </submittedName>
</protein>
<keyword evidence="2" id="KW-0413">Isomerase</keyword>
<proteinExistence type="predicted"/>
<feature type="domain" description="Xylose isomerase-like TIM barrel" evidence="1">
    <location>
        <begin position="20"/>
        <end position="258"/>
    </location>
</feature>
<keyword evidence="3" id="KW-1185">Reference proteome</keyword>
<dbReference type="InterPro" id="IPR036237">
    <property type="entry name" value="Xyl_isomerase-like_sf"/>
</dbReference>
<evidence type="ECO:0000313" key="2">
    <source>
        <dbReference type="EMBL" id="MFD1608235.1"/>
    </source>
</evidence>
<accession>A0ABW4HSU7</accession>
<dbReference type="GO" id="GO:0016853">
    <property type="term" value="F:isomerase activity"/>
    <property type="evidence" value="ECO:0007669"/>
    <property type="project" value="UniProtKB-KW"/>
</dbReference>
<dbReference type="RefSeq" id="WP_251513986.1">
    <property type="nucleotide sequence ID" value="NZ_JAMBON010000013.1"/>
</dbReference>
<dbReference type="Pfam" id="PF01261">
    <property type="entry name" value="AP_endonuc_2"/>
    <property type="match status" value="1"/>
</dbReference>
<dbReference type="Proteomes" id="UP001597221">
    <property type="component" value="Unassembled WGS sequence"/>
</dbReference>
<dbReference type="EMBL" id="JBHUDE010000048">
    <property type="protein sequence ID" value="MFD1608235.1"/>
    <property type="molecule type" value="Genomic_DNA"/>
</dbReference>
<dbReference type="InterPro" id="IPR013022">
    <property type="entry name" value="Xyl_isomerase-like_TIM-brl"/>
</dbReference>
<sequence length="289" mass="32531">MLKGINQWCYPAGTPLEKVFEYSRDAGFDAVELNVNEPGDVGLTMETTKDEALQIVELASSYGLKLRSISTALLWKLPLSHRSESVREQGRQVVEKQLELAETMGIDTVLVVPGVVDENTSYEECYDRSRIELEKLIPLAEEYQVNIGIENVWNKFLLSPLEMARYIDEFQSDYVGAYFDVGNVLLFGYPEQWIRILGERIKKVHVKDFSTAVGNINGFVPLLAGDVNWLEVYKALVEIGYEDPITAELTPYQIDPFSLADETANDMERILKLGKEYLEKGGVGSDANS</sequence>
<reference evidence="3" key="1">
    <citation type="journal article" date="2019" name="Int. J. Syst. Evol. Microbiol.">
        <title>The Global Catalogue of Microorganisms (GCM) 10K type strain sequencing project: providing services to taxonomists for standard genome sequencing and annotation.</title>
        <authorList>
            <consortium name="The Broad Institute Genomics Platform"/>
            <consortium name="The Broad Institute Genome Sequencing Center for Infectious Disease"/>
            <person name="Wu L."/>
            <person name="Ma J."/>
        </authorList>
    </citation>
    <scope>NUCLEOTIDE SEQUENCE [LARGE SCALE GENOMIC DNA]</scope>
    <source>
        <strain evidence="3">CGMCC 1.12376</strain>
    </source>
</reference>
<dbReference type="Gene3D" id="3.20.20.150">
    <property type="entry name" value="Divalent-metal-dependent TIM barrel enzymes"/>
    <property type="match status" value="1"/>
</dbReference>
<comment type="caution">
    <text evidence="2">The sequence shown here is derived from an EMBL/GenBank/DDBJ whole genome shotgun (WGS) entry which is preliminary data.</text>
</comment>
<dbReference type="PANTHER" id="PTHR12110">
    <property type="entry name" value="HYDROXYPYRUVATE ISOMERASE"/>
    <property type="match status" value="1"/>
</dbReference>